<organism evidence="2 3">
    <name type="scientific">Scophthalmus maximus</name>
    <name type="common">Turbot</name>
    <name type="synonym">Psetta maxima</name>
    <dbReference type="NCBI Taxonomy" id="52904"/>
    <lineage>
        <taxon>Eukaryota</taxon>
        <taxon>Metazoa</taxon>
        <taxon>Chordata</taxon>
        <taxon>Craniata</taxon>
        <taxon>Vertebrata</taxon>
        <taxon>Euteleostomi</taxon>
        <taxon>Actinopterygii</taxon>
        <taxon>Neopterygii</taxon>
        <taxon>Teleostei</taxon>
        <taxon>Neoteleostei</taxon>
        <taxon>Acanthomorphata</taxon>
        <taxon>Carangaria</taxon>
        <taxon>Pleuronectiformes</taxon>
        <taxon>Pleuronectoidei</taxon>
        <taxon>Scophthalmidae</taxon>
        <taxon>Scophthalmus</taxon>
    </lineage>
</organism>
<feature type="compositionally biased region" description="Polar residues" evidence="1">
    <location>
        <begin position="128"/>
        <end position="140"/>
    </location>
</feature>
<reference evidence="2 3" key="1">
    <citation type="submission" date="2019-06" db="EMBL/GenBank/DDBJ databases">
        <title>Draft genomes of female and male turbot (Scophthalmus maximus).</title>
        <authorList>
            <person name="Xu H."/>
            <person name="Xu X.-W."/>
            <person name="Shao C."/>
            <person name="Chen S."/>
        </authorList>
    </citation>
    <scope>NUCLEOTIDE SEQUENCE [LARGE SCALE GENOMIC DNA]</scope>
    <source>
        <strain evidence="2">Ysfricsl-2016a</strain>
        <tissue evidence="2">Blood</tissue>
    </source>
</reference>
<comment type="caution">
    <text evidence="2">The sequence shown here is derived from an EMBL/GenBank/DDBJ whole genome shotgun (WGS) entry which is preliminary data.</text>
</comment>
<accession>A0A6A4T5F2</accession>
<dbReference type="AlphaFoldDB" id="A0A6A4T5F2"/>
<sequence>MASQAIGLPPLSEEQVKVLEENFKGCRFPDGTTLMLIAAECGLSEEETLVGGLRRGRSMFPSKRLCHDSSPFVCKQAPTAEAAPHRSSAERLGSSSCVRVRVFFSPHNEVTSERRVLQLRERTRCSSSQTLANSSFSLPSRRTDSGATPRHGALSQRKHCSALSAINSTSSDSTDRFVRICRGRRVTRAQQESADTFHSDAFPERVRRVVRREKVT</sequence>
<dbReference type="GO" id="GO:0003677">
    <property type="term" value="F:DNA binding"/>
    <property type="evidence" value="ECO:0007669"/>
    <property type="project" value="InterPro"/>
</dbReference>
<dbReference type="EMBL" id="VEVO01000007">
    <property type="protein sequence ID" value="KAF0040159.1"/>
    <property type="molecule type" value="Genomic_DNA"/>
</dbReference>
<name>A0A6A4T5F2_SCOMX</name>
<feature type="region of interest" description="Disordered" evidence="1">
    <location>
        <begin position="128"/>
        <end position="159"/>
    </location>
</feature>
<evidence type="ECO:0000313" key="3">
    <source>
        <dbReference type="Proteomes" id="UP000438429"/>
    </source>
</evidence>
<evidence type="ECO:0008006" key="4">
    <source>
        <dbReference type="Google" id="ProtNLM"/>
    </source>
</evidence>
<dbReference type="Proteomes" id="UP000438429">
    <property type="component" value="Unassembled WGS sequence"/>
</dbReference>
<evidence type="ECO:0000256" key="1">
    <source>
        <dbReference type="SAM" id="MobiDB-lite"/>
    </source>
</evidence>
<protein>
    <recommendedName>
        <fullName evidence="4">Homeodomain-only protein</fullName>
    </recommendedName>
</protein>
<dbReference type="InterPro" id="IPR001356">
    <property type="entry name" value="HD"/>
</dbReference>
<gene>
    <name evidence="2" type="ORF">F2P81_008394</name>
</gene>
<proteinExistence type="predicted"/>
<evidence type="ECO:0000313" key="2">
    <source>
        <dbReference type="EMBL" id="KAF0040159.1"/>
    </source>
</evidence>
<dbReference type="CDD" id="cd00086">
    <property type="entry name" value="homeodomain"/>
    <property type="match status" value="1"/>
</dbReference>